<evidence type="ECO:0000313" key="2">
    <source>
        <dbReference type="WBParaSite" id="PSAMB.scaffold61size89802.g1199.t1"/>
    </source>
</evidence>
<reference evidence="2" key="1">
    <citation type="submission" date="2022-11" db="UniProtKB">
        <authorList>
            <consortium name="WormBaseParasite"/>
        </authorList>
    </citation>
    <scope>IDENTIFICATION</scope>
</reference>
<proteinExistence type="predicted"/>
<keyword evidence="1" id="KW-1185">Reference proteome</keyword>
<dbReference type="WBParaSite" id="PSAMB.scaffold61size89802.g1199.t1">
    <property type="protein sequence ID" value="PSAMB.scaffold61size89802.g1199.t1"/>
    <property type="gene ID" value="PSAMB.scaffold61size89802.g1199"/>
</dbReference>
<dbReference type="Proteomes" id="UP000887566">
    <property type="component" value="Unplaced"/>
</dbReference>
<protein>
    <submittedName>
        <fullName evidence="2">Uncharacterized protein</fullName>
    </submittedName>
</protein>
<dbReference type="InterPro" id="IPR015313">
    <property type="entry name" value="Her-1"/>
</dbReference>
<dbReference type="Pfam" id="PF09232">
    <property type="entry name" value="Caenor_Her-1"/>
    <property type="match status" value="1"/>
</dbReference>
<accession>A0A914X3L6</accession>
<evidence type="ECO:0000313" key="1">
    <source>
        <dbReference type="Proteomes" id="UP000887566"/>
    </source>
</evidence>
<dbReference type="AlphaFoldDB" id="A0A914X3L6"/>
<organism evidence="1 2">
    <name type="scientific">Plectus sambesii</name>
    <dbReference type="NCBI Taxonomy" id="2011161"/>
    <lineage>
        <taxon>Eukaryota</taxon>
        <taxon>Metazoa</taxon>
        <taxon>Ecdysozoa</taxon>
        <taxon>Nematoda</taxon>
        <taxon>Chromadorea</taxon>
        <taxon>Plectida</taxon>
        <taxon>Plectina</taxon>
        <taxon>Plectoidea</taxon>
        <taxon>Plectidae</taxon>
        <taxon>Plectus</taxon>
    </lineage>
</organism>
<sequence>MSDLGVRGAPWQDDSSIDLNKLLKATHICVPRSCRRSIVRRLAQRLSVVDCGRTRQEQMTNCLQKELTGDGSVLNAQLGDRCCSLWRNTSALCRIACSGALNSVTLSTYSKAARITSFCNQNQNADDQVTKRFSKT</sequence>
<name>A0A914X3L6_9BILA</name>